<name>A0ABQ4G7F8_9ACTN</name>
<comment type="caution">
    <text evidence="2">The sequence shown here is derived from an EMBL/GenBank/DDBJ whole genome shotgun (WGS) entry which is preliminary data.</text>
</comment>
<gene>
    <name evidence="2" type="ORF">Mco01_60200</name>
</gene>
<reference evidence="2 3" key="1">
    <citation type="submission" date="2021-01" db="EMBL/GenBank/DDBJ databases">
        <title>Whole genome shotgun sequence of Microbispora corallina NBRC 16416.</title>
        <authorList>
            <person name="Komaki H."/>
            <person name="Tamura T."/>
        </authorList>
    </citation>
    <scope>NUCLEOTIDE SEQUENCE [LARGE SCALE GENOMIC DNA]</scope>
    <source>
        <strain evidence="2 3">NBRC 16416</strain>
    </source>
</reference>
<protein>
    <recommendedName>
        <fullName evidence="4">DUF998 domain-containing protein</fullName>
    </recommendedName>
</protein>
<feature type="transmembrane region" description="Helical" evidence="1">
    <location>
        <begin position="176"/>
        <end position="196"/>
    </location>
</feature>
<dbReference type="Pfam" id="PF06197">
    <property type="entry name" value="DUF998"/>
    <property type="match status" value="1"/>
</dbReference>
<keyword evidence="1" id="KW-0472">Membrane</keyword>
<proteinExistence type="predicted"/>
<accession>A0ABQ4G7F8</accession>
<dbReference type="EMBL" id="BOOC01000034">
    <property type="protein sequence ID" value="GIH43020.1"/>
    <property type="molecule type" value="Genomic_DNA"/>
</dbReference>
<feature type="transmembrane region" description="Helical" evidence="1">
    <location>
        <begin position="138"/>
        <end position="164"/>
    </location>
</feature>
<dbReference type="Proteomes" id="UP000603904">
    <property type="component" value="Unassembled WGS sequence"/>
</dbReference>
<feature type="transmembrane region" description="Helical" evidence="1">
    <location>
        <begin position="100"/>
        <end position="118"/>
    </location>
</feature>
<keyword evidence="3" id="KW-1185">Reference proteome</keyword>
<evidence type="ECO:0000256" key="1">
    <source>
        <dbReference type="SAM" id="Phobius"/>
    </source>
</evidence>
<dbReference type="RefSeq" id="WP_204060179.1">
    <property type="nucleotide sequence ID" value="NZ_BAAAGP010000006.1"/>
</dbReference>
<dbReference type="InterPro" id="IPR009339">
    <property type="entry name" value="DUF998"/>
</dbReference>
<sequence>MTQQTHLATATDAPVCDPATATTRSLLGYGVLAGPFYVVVSLTEALTRDGFDPSRHSWSLLSNGDLGWIHVATFVLTGLMTIAFAAGLRRALRPGRGAVWAPRLAGAYGASLLAAGAFRADPAMGFPAGTPEGPGQVSWHGLLHLASGGVGFACLVAACLVIAARFSREGRRGWAAFSRVTGVAVLAAFAGIASGAGSPATVLSFTAAVVLAWAWVAALAVHLYRRAGA</sequence>
<feature type="transmembrane region" description="Helical" evidence="1">
    <location>
        <begin position="26"/>
        <end position="46"/>
    </location>
</feature>
<keyword evidence="1" id="KW-0812">Transmembrane</keyword>
<evidence type="ECO:0008006" key="4">
    <source>
        <dbReference type="Google" id="ProtNLM"/>
    </source>
</evidence>
<evidence type="ECO:0000313" key="3">
    <source>
        <dbReference type="Proteomes" id="UP000603904"/>
    </source>
</evidence>
<evidence type="ECO:0000313" key="2">
    <source>
        <dbReference type="EMBL" id="GIH43020.1"/>
    </source>
</evidence>
<keyword evidence="1" id="KW-1133">Transmembrane helix</keyword>
<feature type="transmembrane region" description="Helical" evidence="1">
    <location>
        <begin position="66"/>
        <end position="88"/>
    </location>
</feature>
<organism evidence="2 3">
    <name type="scientific">Microbispora corallina</name>
    <dbReference type="NCBI Taxonomy" id="83302"/>
    <lineage>
        <taxon>Bacteria</taxon>
        <taxon>Bacillati</taxon>
        <taxon>Actinomycetota</taxon>
        <taxon>Actinomycetes</taxon>
        <taxon>Streptosporangiales</taxon>
        <taxon>Streptosporangiaceae</taxon>
        <taxon>Microbispora</taxon>
    </lineage>
</organism>
<feature type="transmembrane region" description="Helical" evidence="1">
    <location>
        <begin position="202"/>
        <end position="224"/>
    </location>
</feature>